<evidence type="ECO:0000256" key="3">
    <source>
        <dbReference type="SAM" id="MobiDB-lite"/>
    </source>
</evidence>
<gene>
    <name evidence="5" type="ORF">PDIGIT_LOCUS284</name>
</gene>
<evidence type="ECO:0000259" key="4">
    <source>
        <dbReference type="PROSITE" id="PS51387"/>
    </source>
</evidence>
<evidence type="ECO:0000313" key="6">
    <source>
        <dbReference type="Proteomes" id="UP001152607"/>
    </source>
</evidence>
<dbReference type="InterPro" id="IPR016169">
    <property type="entry name" value="FAD-bd_PCMH_sub2"/>
</dbReference>
<dbReference type="Pfam" id="PF08031">
    <property type="entry name" value="BBE"/>
    <property type="match status" value="1"/>
</dbReference>
<dbReference type="EMBL" id="CAOQHR010000001">
    <property type="protein sequence ID" value="CAI6232812.1"/>
    <property type="molecule type" value="Genomic_DNA"/>
</dbReference>
<dbReference type="PANTHER" id="PTHR13878">
    <property type="entry name" value="GULONOLACTONE OXIDASE"/>
    <property type="match status" value="1"/>
</dbReference>
<keyword evidence="6" id="KW-1185">Reference proteome</keyword>
<feature type="domain" description="FAD-binding PCMH-type" evidence="4">
    <location>
        <begin position="194"/>
        <end position="373"/>
    </location>
</feature>
<keyword evidence="2" id="KW-0560">Oxidoreductase</keyword>
<dbReference type="OrthoDB" id="415825at2759"/>
<accession>A0A9W4U2P6</accession>
<dbReference type="Gene3D" id="3.30.465.10">
    <property type="match status" value="2"/>
</dbReference>
<evidence type="ECO:0000256" key="1">
    <source>
        <dbReference type="ARBA" id="ARBA00005466"/>
    </source>
</evidence>
<evidence type="ECO:0000313" key="5">
    <source>
        <dbReference type="EMBL" id="CAI6232812.1"/>
    </source>
</evidence>
<dbReference type="Pfam" id="PF01565">
    <property type="entry name" value="FAD_binding_4"/>
    <property type="match status" value="1"/>
</dbReference>
<proteinExistence type="inferred from homology"/>
<dbReference type="InterPro" id="IPR016166">
    <property type="entry name" value="FAD-bd_PCMH"/>
</dbReference>
<dbReference type="PANTHER" id="PTHR13878:SF91">
    <property type="entry name" value="FAD BINDING DOMAIN PROTEIN (AFU_ORTHOLOGUE AFUA_6G12070)-RELATED"/>
    <property type="match status" value="1"/>
</dbReference>
<dbReference type="InterPro" id="IPR036318">
    <property type="entry name" value="FAD-bd_PCMH-like_sf"/>
</dbReference>
<reference evidence="5" key="1">
    <citation type="submission" date="2023-01" db="EMBL/GenBank/DDBJ databases">
        <authorList>
            <person name="Van Ghelder C."/>
            <person name="Rancurel C."/>
        </authorList>
    </citation>
    <scope>NUCLEOTIDE SEQUENCE</scope>
    <source>
        <strain evidence="5">CNCM I-4278</strain>
    </source>
</reference>
<dbReference type="AlphaFoldDB" id="A0A9W4U2P6"/>
<name>A0A9W4U2P6_9PLEO</name>
<comment type="similarity">
    <text evidence="1">Belongs to the oxygen-dependent FAD-linked oxidoreductase family.</text>
</comment>
<evidence type="ECO:0000256" key="2">
    <source>
        <dbReference type="ARBA" id="ARBA00023002"/>
    </source>
</evidence>
<dbReference type="InterPro" id="IPR006094">
    <property type="entry name" value="Oxid_FAD_bind_N"/>
</dbReference>
<dbReference type="GO" id="GO:0071949">
    <property type="term" value="F:FAD binding"/>
    <property type="evidence" value="ECO:0007669"/>
    <property type="project" value="InterPro"/>
</dbReference>
<organism evidence="5 6">
    <name type="scientific">Periconia digitata</name>
    <dbReference type="NCBI Taxonomy" id="1303443"/>
    <lineage>
        <taxon>Eukaryota</taxon>
        <taxon>Fungi</taxon>
        <taxon>Dikarya</taxon>
        <taxon>Ascomycota</taxon>
        <taxon>Pezizomycotina</taxon>
        <taxon>Dothideomycetes</taxon>
        <taxon>Pleosporomycetidae</taxon>
        <taxon>Pleosporales</taxon>
        <taxon>Massarineae</taxon>
        <taxon>Periconiaceae</taxon>
        <taxon>Periconia</taxon>
    </lineage>
</organism>
<feature type="region of interest" description="Disordered" evidence="3">
    <location>
        <begin position="475"/>
        <end position="495"/>
    </location>
</feature>
<dbReference type="Proteomes" id="UP001152607">
    <property type="component" value="Unassembled WGS sequence"/>
</dbReference>
<dbReference type="SUPFAM" id="SSF56176">
    <property type="entry name" value="FAD-binding/transporter-associated domain-like"/>
    <property type="match status" value="1"/>
</dbReference>
<dbReference type="PROSITE" id="PS51387">
    <property type="entry name" value="FAD_PCMH"/>
    <property type="match status" value="1"/>
</dbReference>
<sequence>MRYSLEKVCVGFYILFPQKHKIHPPTYILSIPHKPSETKINNTMFLPPSTHPLITLITLTLFTSTTTTAQNFPFEAIQLTEADTLTNPSLRFGNATNPLLPSNPCKTTPEDPDWPTEAEWSSFNNTLDGALLKPAPLASPCYEGPDYNAARCASLKSGWGNMALHANHPISVCSQWATGDACVPTSSPNSTCSQGGYPVYVVNATTVRHVQMAVNFARNKNIRVVVKNSGHDYNGRNIGAHSLGIWVHNLKGTAYHANFQTSDYTGRAVAVGGGTQAADVYPIRTTYNTTIMLPGGSTVGVAGGYAQGGGHSSYSSIYGLTADNVLRIYAVTADGRFVTADSETNADLFWAFRGGGPGNFGIVTSMLIAAFPNTPSTSRSITFSTLPSRPGSSAPSLDTETFWEGVKAYWGFCIAICEEGGLGYNFIRHGSSGGRTGLTFTTSISLPFHSSSETRDFLQPLLDQLDELGISSSAALSETSEEPASPPPPQDEPYASALGEQIHNTLLASRLFLTPNFATPSALSETNLAIRTFVEKGGYDFHGQNYNPSTATQAYSTQNAVLPAFRSAIMHAQGYLPSQHWDGTSPQLEPAEQAAQHKRLQEFMQGWRDITPGSGSYVNEGDAQSALWKEEFFGGNYERLEGVKGKVDPWGVFWVLGGVGSDGWEVRGGVGGGRDGLYTQDGVLCRVE</sequence>
<dbReference type="InterPro" id="IPR012951">
    <property type="entry name" value="BBE"/>
</dbReference>
<comment type="caution">
    <text evidence="5">The sequence shown here is derived from an EMBL/GenBank/DDBJ whole genome shotgun (WGS) entry which is preliminary data.</text>
</comment>
<protein>
    <recommendedName>
        <fullName evidence="4">FAD-binding PCMH-type domain-containing protein</fullName>
    </recommendedName>
</protein>
<dbReference type="GO" id="GO:0016491">
    <property type="term" value="F:oxidoreductase activity"/>
    <property type="evidence" value="ECO:0007669"/>
    <property type="project" value="UniProtKB-KW"/>
</dbReference>
<dbReference type="InterPro" id="IPR050432">
    <property type="entry name" value="FAD-linked_Oxidoreductases_BP"/>
</dbReference>